<keyword evidence="8 13" id="KW-0401">Integrin</keyword>
<dbReference type="AlphaFoldDB" id="A0A8J2HL35"/>
<organism evidence="15 16">
    <name type="scientific">Cotesia congregata</name>
    <name type="common">Parasitoid wasp</name>
    <name type="synonym">Apanteles congregatus</name>
    <dbReference type="NCBI Taxonomy" id="51543"/>
    <lineage>
        <taxon>Eukaryota</taxon>
        <taxon>Metazoa</taxon>
        <taxon>Ecdysozoa</taxon>
        <taxon>Arthropoda</taxon>
        <taxon>Hexapoda</taxon>
        <taxon>Insecta</taxon>
        <taxon>Pterygota</taxon>
        <taxon>Neoptera</taxon>
        <taxon>Endopterygota</taxon>
        <taxon>Hymenoptera</taxon>
        <taxon>Apocrita</taxon>
        <taxon>Ichneumonoidea</taxon>
        <taxon>Braconidae</taxon>
        <taxon>Microgastrinae</taxon>
        <taxon>Cotesia</taxon>
    </lineage>
</organism>
<dbReference type="PRINTS" id="PR01185">
    <property type="entry name" value="INTEGRINA"/>
</dbReference>
<dbReference type="GO" id="GO:0007229">
    <property type="term" value="P:integrin-mediated signaling pathway"/>
    <property type="evidence" value="ECO:0007669"/>
    <property type="project" value="UniProtKB-KW"/>
</dbReference>
<dbReference type="InterPro" id="IPR000413">
    <property type="entry name" value="Integrin_alpha"/>
</dbReference>
<feature type="repeat" description="FG-GAP" evidence="12">
    <location>
        <begin position="272"/>
        <end position="334"/>
    </location>
</feature>
<accession>A0A8J2HL35</accession>
<evidence type="ECO:0000256" key="11">
    <source>
        <dbReference type="ARBA" id="ARBA00023180"/>
    </source>
</evidence>
<dbReference type="GO" id="GO:0007160">
    <property type="term" value="P:cell-matrix adhesion"/>
    <property type="evidence" value="ECO:0007669"/>
    <property type="project" value="TreeGrafter"/>
</dbReference>
<feature type="transmembrane region" description="Helical" evidence="13">
    <location>
        <begin position="757"/>
        <end position="781"/>
    </location>
</feature>
<dbReference type="OrthoDB" id="5573735at2759"/>
<comment type="subcellular location">
    <subcellularLocation>
        <location evidence="1 13">Membrane</location>
        <topology evidence="1 13">Single-pass type I membrane protein</topology>
    </subcellularLocation>
</comment>
<evidence type="ECO:0000256" key="7">
    <source>
        <dbReference type="ARBA" id="ARBA00022989"/>
    </source>
</evidence>
<keyword evidence="10 13" id="KW-0675">Receptor</keyword>
<keyword evidence="3 13" id="KW-0812">Transmembrane</keyword>
<dbReference type="Pfam" id="PF01839">
    <property type="entry name" value="FG-GAP"/>
    <property type="match status" value="2"/>
</dbReference>
<evidence type="ECO:0000313" key="16">
    <source>
        <dbReference type="Proteomes" id="UP000786811"/>
    </source>
</evidence>
<evidence type="ECO:0000256" key="2">
    <source>
        <dbReference type="ARBA" id="ARBA00008054"/>
    </source>
</evidence>
<dbReference type="SUPFAM" id="SSF69318">
    <property type="entry name" value="Integrin alpha N-terminal domain"/>
    <property type="match status" value="1"/>
</dbReference>
<dbReference type="Gene3D" id="2.60.40.1510">
    <property type="entry name" value="ntegrin, alpha v. Chain A, domain 3"/>
    <property type="match status" value="1"/>
</dbReference>
<evidence type="ECO:0000256" key="4">
    <source>
        <dbReference type="ARBA" id="ARBA00022729"/>
    </source>
</evidence>
<dbReference type="GO" id="GO:0033627">
    <property type="term" value="P:cell adhesion mediated by integrin"/>
    <property type="evidence" value="ECO:0007669"/>
    <property type="project" value="TreeGrafter"/>
</dbReference>
<dbReference type="EMBL" id="CAJNRD030001124">
    <property type="protein sequence ID" value="CAG5106848.1"/>
    <property type="molecule type" value="Genomic_DNA"/>
</dbReference>
<dbReference type="PROSITE" id="PS51470">
    <property type="entry name" value="FG_GAP"/>
    <property type="match status" value="3"/>
</dbReference>
<dbReference type="Gene3D" id="1.20.5.930">
    <property type="entry name" value="Bicelle-embedded integrin alpha(iib) transmembrane segment"/>
    <property type="match status" value="1"/>
</dbReference>
<keyword evidence="6 13" id="KW-0130">Cell adhesion</keyword>
<dbReference type="InterPro" id="IPR013517">
    <property type="entry name" value="FG-GAP"/>
</dbReference>
<evidence type="ECO:0000256" key="6">
    <source>
        <dbReference type="ARBA" id="ARBA00022889"/>
    </source>
</evidence>
<keyword evidence="7 13" id="KW-1133">Transmembrane helix</keyword>
<evidence type="ECO:0000256" key="12">
    <source>
        <dbReference type="PROSITE-ProRule" id="PRU00803"/>
    </source>
</evidence>
<dbReference type="InterPro" id="IPR013519">
    <property type="entry name" value="Int_alpha_beta-p"/>
</dbReference>
<keyword evidence="5" id="KW-0677">Repeat</keyword>
<dbReference type="SMART" id="SM00191">
    <property type="entry name" value="Int_alpha"/>
    <property type="match status" value="4"/>
</dbReference>
<evidence type="ECO:0000256" key="13">
    <source>
        <dbReference type="RuleBase" id="RU003762"/>
    </source>
</evidence>
<evidence type="ECO:0000259" key="14">
    <source>
        <dbReference type="Pfam" id="PF20805"/>
    </source>
</evidence>
<evidence type="ECO:0000256" key="3">
    <source>
        <dbReference type="ARBA" id="ARBA00022692"/>
    </source>
</evidence>
<dbReference type="PANTHER" id="PTHR23220">
    <property type="entry name" value="INTEGRIN ALPHA"/>
    <property type="match status" value="1"/>
</dbReference>
<dbReference type="Gene3D" id="2.130.10.130">
    <property type="entry name" value="Integrin alpha, N-terminal"/>
    <property type="match status" value="1"/>
</dbReference>
<dbReference type="GO" id="GO:0008305">
    <property type="term" value="C:integrin complex"/>
    <property type="evidence" value="ECO:0007669"/>
    <property type="project" value="InterPro"/>
</dbReference>
<reference evidence="15" key="1">
    <citation type="submission" date="2021-04" db="EMBL/GenBank/DDBJ databases">
        <authorList>
            <person name="Chebbi M.A.C M."/>
        </authorList>
    </citation>
    <scope>NUCLEOTIDE SEQUENCE</scope>
</reference>
<proteinExistence type="inferred from homology"/>
<comment type="caution">
    <text evidence="15">The sequence shown here is derived from an EMBL/GenBank/DDBJ whole genome shotgun (WGS) entry which is preliminary data.</text>
</comment>
<dbReference type="InterPro" id="IPR032695">
    <property type="entry name" value="Integrin_dom_sf"/>
</dbReference>
<dbReference type="Pfam" id="PF20805">
    <property type="entry name" value="Integrin_A_Ig_2"/>
    <property type="match status" value="1"/>
</dbReference>
<evidence type="ECO:0000313" key="15">
    <source>
        <dbReference type="EMBL" id="CAG5106848.1"/>
    </source>
</evidence>
<dbReference type="PANTHER" id="PTHR23220:SF83">
    <property type="entry name" value="INTEGRIN ALPHA-PS3-RELATED"/>
    <property type="match status" value="1"/>
</dbReference>
<keyword evidence="11" id="KW-0325">Glycoprotein</keyword>
<dbReference type="GO" id="GO:0005178">
    <property type="term" value="F:integrin binding"/>
    <property type="evidence" value="ECO:0007669"/>
    <property type="project" value="TreeGrafter"/>
</dbReference>
<keyword evidence="4" id="KW-0732">Signal</keyword>
<dbReference type="SUPFAM" id="SSF69179">
    <property type="entry name" value="Integrin domains"/>
    <property type="match status" value="2"/>
</dbReference>
<keyword evidence="9 13" id="KW-0472">Membrane</keyword>
<evidence type="ECO:0000256" key="1">
    <source>
        <dbReference type="ARBA" id="ARBA00004479"/>
    </source>
</evidence>
<evidence type="ECO:0000256" key="8">
    <source>
        <dbReference type="ARBA" id="ARBA00023037"/>
    </source>
</evidence>
<evidence type="ECO:0000256" key="5">
    <source>
        <dbReference type="ARBA" id="ARBA00022737"/>
    </source>
</evidence>
<dbReference type="GO" id="GO:0007157">
    <property type="term" value="P:heterophilic cell-cell adhesion via plasma membrane cell adhesion molecules"/>
    <property type="evidence" value="ECO:0007669"/>
    <property type="project" value="UniProtKB-ARBA"/>
</dbReference>
<gene>
    <name evidence="15" type="ORF">HICCMSTLAB_LOCUS12465</name>
</gene>
<keyword evidence="16" id="KW-1185">Reference proteome</keyword>
<name>A0A8J2HL35_COTCN</name>
<dbReference type="Proteomes" id="UP000786811">
    <property type="component" value="Unassembled WGS sequence"/>
</dbReference>
<protein>
    <submittedName>
        <fullName evidence="15">Integrin alpha PS4</fullName>
    </submittedName>
</protein>
<dbReference type="InterPro" id="IPR048285">
    <property type="entry name" value="Integrin_alpha_Ig-like_2"/>
</dbReference>
<feature type="repeat" description="FG-GAP" evidence="12">
    <location>
        <begin position="152"/>
        <end position="210"/>
    </location>
</feature>
<dbReference type="GO" id="GO:0009897">
    <property type="term" value="C:external side of plasma membrane"/>
    <property type="evidence" value="ECO:0007669"/>
    <property type="project" value="TreeGrafter"/>
</dbReference>
<feature type="domain" description="Integrin alpha second immunoglobulin-like" evidence="14">
    <location>
        <begin position="440"/>
        <end position="564"/>
    </location>
</feature>
<evidence type="ECO:0000256" key="10">
    <source>
        <dbReference type="ARBA" id="ARBA00023170"/>
    </source>
</evidence>
<dbReference type="Gene3D" id="2.60.40.1460">
    <property type="entry name" value="Integrin domains. Chain A, domain 2"/>
    <property type="match status" value="1"/>
</dbReference>
<dbReference type="InterPro" id="IPR028994">
    <property type="entry name" value="Integrin_alpha_N"/>
</dbReference>
<comment type="similarity">
    <text evidence="2 13">Belongs to the integrin alpha chain family.</text>
</comment>
<evidence type="ECO:0000256" key="9">
    <source>
        <dbReference type="ARBA" id="ARBA00023136"/>
    </source>
</evidence>
<sequence>MNGLCYYSKIDTPDKFNRTNDIWIKSMTDYHLQTSRAKNGQVYYHYGMGQLGMSMHEFHTDGSWNIMLGSPGAFSWYGTPVVVTEGRSGVFRSVVPSYDITNYEYLGTRYSVTSGHYFGLSRRYFAAGAPRNDDMKGRVLVFSYDVDEKKLIIKNILTGTQHGEYFGSAITSCDVDGDGDDELIVGAPLWSKSGDEGRIYIFHNRYYSYMELSSSIDGTVENGRFGSSVMCLGDIDNDGYQDIAVGAPYENDHGAVFIFNGQQKGLSTTWSQKITGDQFPETLKGFGISISEPRDVDGNGYPDFAVGSFKSSQAVLFRSHSVIHVNIDVDLDDNFKLETNSSSFFIKVCCSYDGIRAPDSIRIIKQLTIDPMEGLKILLQENLINVFDPIEIKASIILDTPEIDNQNPESRDNFCHNCPVINKLRSKTEDIIKLPFAVDCGPDDVCRSNITLDVTTNLEGNRYIIGTRQAINVSINVNNYGEGAYHAYLNIFLPIFLTLASVPLNCDEHTKDNGELIVCSIGNPLKDNQTVLLEIDVMVNSDQKQTNLEISVDTQSENINYDNNTMRFDHIYEVRKFGVTSIEQAILKVLIPTHLMDGDNMIDIATINRTELSLPKTIINRHNSFCSNGTIEDHTEFKYNNYSIEKINIKDNFVNVLTDDRTFYVNCSNPLIICTAIYCVLQTPLNLSTVAEIKFTMDLKIKNLRENILEEKDIVYFVSSGHVNISLPEGILQINNINSDHVAIGTTFVGSPIAKPVAVWIIAFSVVLGIILLIILIIVLVKIGFFNRRKKEELEALKADDNVSIF</sequence>
<feature type="repeat" description="FG-GAP" evidence="12">
    <location>
        <begin position="211"/>
        <end position="268"/>
    </location>
</feature>